<dbReference type="InterPro" id="IPR050695">
    <property type="entry name" value="N-acetylmuramoyl_amidase_3"/>
</dbReference>
<evidence type="ECO:0000313" key="3">
    <source>
        <dbReference type="EMBL" id="RTR28021.1"/>
    </source>
</evidence>
<evidence type="ECO:0000313" key="4">
    <source>
        <dbReference type="Proteomes" id="UP000277766"/>
    </source>
</evidence>
<dbReference type="GO" id="GO:0008745">
    <property type="term" value="F:N-acetylmuramoyl-L-alanine amidase activity"/>
    <property type="evidence" value="ECO:0007669"/>
    <property type="project" value="InterPro"/>
</dbReference>
<dbReference type="Proteomes" id="UP000277766">
    <property type="component" value="Unassembled WGS sequence"/>
</dbReference>
<protein>
    <submittedName>
        <fullName evidence="3">N-acetylmuramoyl-L-alanine amidase</fullName>
    </submittedName>
</protein>
<accession>A0A431VXQ7</accession>
<evidence type="ECO:0000259" key="2">
    <source>
        <dbReference type="SMART" id="SM00646"/>
    </source>
</evidence>
<dbReference type="Gene3D" id="3.40.630.40">
    <property type="entry name" value="Zn-dependent exopeptidases"/>
    <property type="match status" value="1"/>
</dbReference>
<evidence type="ECO:0000256" key="1">
    <source>
        <dbReference type="ARBA" id="ARBA00022801"/>
    </source>
</evidence>
<dbReference type="EMBL" id="RXPE01000008">
    <property type="protein sequence ID" value="RTR28021.1"/>
    <property type="molecule type" value="Genomic_DNA"/>
</dbReference>
<dbReference type="Pfam" id="PF01520">
    <property type="entry name" value="Amidase_3"/>
    <property type="match status" value="1"/>
</dbReference>
<sequence>MSRRRSALPLFRIRCFLTAATLIMLTPLLGPATLAQAGTVTLSGERLSLPQSPVFVAYPPDGHRVAHAYVLVEGSVLPGADLRIGGRAVPVGADGLFVEWVPLRPGLNPLRVTSHRGGQTWSATLRVIRAAAPVRPPAPLQTHAPRVAEVVDPGQGWGVNTVRSAWEDDAGRAVLYARQGQRVLVTGQRGDLSRVQLADGRPLWATRSTLRLLPAWTTDLTAQVGGPIWVSATAGDWHQLRLPTVGRVPFVLSEIPGGLRLSLVGAQSVGAWTPPSGLNLRPWQEGAALHFDLSLPRPLHGFAAGYQAAEQGDELVLRFREAPAPGPLAGRHIVLDAGHGGSEKGGAGPLRVPEKDIVLPIALRAAQLLRAEGATVTLTRQGDVTVPLYDRPQLAERVGADVLVSVHANAIPDGKDPRTVRGAGSYFSYTQSRPLADALQRSLVAAFPAVGDDGLHPQANLALTRPTSQPSVLLELGYLTDPQNLRTLMSAQGQEGYAQAIAAGLRAYFAGLPD</sequence>
<proteinExistence type="predicted"/>
<dbReference type="GO" id="GO:0030288">
    <property type="term" value="C:outer membrane-bounded periplasmic space"/>
    <property type="evidence" value="ECO:0007669"/>
    <property type="project" value="TreeGrafter"/>
</dbReference>
<dbReference type="AlphaFoldDB" id="A0A431VXQ7"/>
<dbReference type="RefSeq" id="WP_126351797.1">
    <property type="nucleotide sequence ID" value="NZ_CP086381.1"/>
</dbReference>
<gene>
    <name evidence="3" type="ORF">EJ104_05715</name>
</gene>
<keyword evidence="4" id="KW-1185">Reference proteome</keyword>
<comment type="caution">
    <text evidence="3">The sequence shown here is derived from an EMBL/GenBank/DDBJ whole genome shotgun (WGS) entry which is preliminary data.</text>
</comment>
<keyword evidence="1" id="KW-0378">Hydrolase</keyword>
<dbReference type="CDD" id="cd02696">
    <property type="entry name" value="MurNAc-LAA"/>
    <property type="match status" value="1"/>
</dbReference>
<dbReference type="SMART" id="SM00646">
    <property type="entry name" value="Ami_3"/>
    <property type="match status" value="1"/>
</dbReference>
<name>A0A431VXQ7_9DEIO</name>
<feature type="domain" description="MurNAc-LAA" evidence="2">
    <location>
        <begin position="392"/>
        <end position="506"/>
    </location>
</feature>
<organism evidence="3 4">
    <name type="scientific">Deinococcus radiophilus</name>
    <dbReference type="NCBI Taxonomy" id="32062"/>
    <lineage>
        <taxon>Bacteria</taxon>
        <taxon>Thermotogati</taxon>
        <taxon>Deinococcota</taxon>
        <taxon>Deinococci</taxon>
        <taxon>Deinococcales</taxon>
        <taxon>Deinococcaceae</taxon>
        <taxon>Deinococcus</taxon>
    </lineage>
</organism>
<dbReference type="SUPFAM" id="SSF53187">
    <property type="entry name" value="Zn-dependent exopeptidases"/>
    <property type="match status" value="1"/>
</dbReference>
<dbReference type="GO" id="GO:0009253">
    <property type="term" value="P:peptidoglycan catabolic process"/>
    <property type="evidence" value="ECO:0007669"/>
    <property type="project" value="InterPro"/>
</dbReference>
<dbReference type="InterPro" id="IPR002508">
    <property type="entry name" value="MurNAc-LAA_cat"/>
</dbReference>
<dbReference type="OrthoDB" id="53128at2"/>
<dbReference type="PANTHER" id="PTHR30404:SF0">
    <property type="entry name" value="N-ACETYLMURAMOYL-L-ALANINE AMIDASE AMIC"/>
    <property type="match status" value="1"/>
</dbReference>
<dbReference type="PANTHER" id="PTHR30404">
    <property type="entry name" value="N-ACETYLMURAMOYL-L-ALANINE AMIDASE"/>
    <property type="match status" value="1"/>
</dbReference>
<reference evidence="3 4" key="1">
    <citation type="submission" date="2018-12" db="EMBL/GenBank/DDBJ databases">
        <title>Deinococcus radiophilus ATCC 27603 genome sequencing and assembly.</title>
        <authorList>
            <person name="Maclea K.S."/>
            <person name="Maynard C.R."/>
        </authorList>
    </citation>
    <scope>NUCLEOTIDE SEQUENCE [LARGE SCALE GENOMIC DNA]</scope>
    <source>
        <strain evidence="3 4">ATCC 27603</strain>
    </source>
</reference>